<sequence length="112" mass="13082">MMLIFVICREFSHCRLSEAGVVGFVQMDQDNEMGVTWTFKHIKPEGAIQGCEESAQILVISVTEVHLHAFEYNVPMRTGINSFRQTYFERNMYVSLSDKYNYIIINSFMVLW</sequence>
<protein>
    <submittedName>
        <fullName evidence="1">Uncharacterized protein</fullName>
    </submittedName>
</protein>
<accession>A0A9D4ES54</accession>
<keyword evidence="2" id="KW-1185">Reference proteome</keyword>
<reference evidence="1" key="1">
    <citation type="journal article" date="2019" name="bioRxiv">
        <title>The Genome of the Zebra Mussel, Dreissena polymorpha: A Resource for Invasive Species Research.</title>
        <authorList>
            <person name="McCartney M.A."/>
            <person name="Auch B."/>
            <person name="Kono T."/>
            <person name="Mallez S."/>
            <person name="Zhang Y."/>
            <person name="Obille A."/>
            <person name="Becker A."/>
            <person name="Abrahante J.E."/>
            <person name="Garbe J."/>
            <person name="Badalamenti J.P."/>
            <person name="Herman A."/>
            <person name="Mangelson H."/>
            <person name="Liachko I."/>
            <person name="Sullivan S."/>
            <person name="Sone E.D."/>
            <person name="Koren S."/>
            <person name="Silverstein K.A.T."/>
            <person name="Beckman K.B."/>
            <person name="Gohl D.M."/>
        </authorList>
    </citation>
    <scope>NUCLEOTIDE SEQUENCE</scope>
    <source>
        <strain evidence="1">Duluth1</strain>
        <tissue evidence="1">Whole animal</tissue>
    </source>
</reference>
<dbReference type="EMBL" id="JAIWYP010000008">
    <property type="protein sequence ID" value="KAH3785889.1"/>
    <property type="molecule type" value="Genomic_DNA"/>
</dbReference>
<dbReference type="Proteomes" id="UP000828390">
    <property type="component" value="Unassembled WGS sequence"/>
</dbReference>
<gene>
    <name evidence="1" type="ORF">DPMN_163984</name>
</gene>
<reference evidence="1" key="2">
    <citation type="submission" date="2020-11" db="EMBL/GenBank/DDBJ databases">
        <authorList>
            <person name="McCartney M.A."/>
            <person name="Auch B."/>
            <person name="Kono T."/>
            <person name="Mallez S."/>
            <person name="Becker A."/>
            <person name="Gohl D.M."/>
            <person name="Silverstein K.A.T."/>
            <person name="Koren S."/>
            <person name="Bechman K.B."/>
            <person name="Herman A."/>
            <person name="Abrahante J.E."/>
            <person name="Garbe J."/>
        </authorList>
    </citation>
    <scope>NUCLEOTIDE SEQUENCE</scope>
    <source>
        <strain evidence="1">Duluth1</strain>
        <tissue evidence="1">Whole animal</tissue>
    </source>
</reference>
<name>A0A9D4ES54_DREPO</name>
<dbReference type="AlphaFoldDB" id="A0A9D4ES54"/>
<organism evidence="1 2">
    <name type="scientific">Dreissena polymorpha</name>
    <name type="common">Zebra mussel</name>
    <name type="synonym">Mytilus polymorpha</name>
    <dbReference type="NCBI Taxonomy" id="45954"/>
    <lineage>
        <taxon>Eukaryota</taxon>
        <taxon>Metazoa</taxon>
        <taxon>Spiralia</taxon>
        <taxon>Lophotrochozoa</taxon>
        <taxon>Mollusca</taxon>
        <taxon>Bivalvia</taxon>
        <taxon>Autobranchia</taxon>
        <taxon>Heteroconchia</taxon>
        <taxon>Euheterodonta</taxon>
        <taxon>Imparidentia</taxon>
        <taxon>Neoheterodontei</taxon>
        <taxon>Myida</taxon>
        <taxon>Dreissenoidea</taxon>
        <taxon>Dreissenidae</taxon>
        <taxon>Dreissena</taxon>
    </lineage>
</organism>
<evidence type="ECO:0000313" key="2">
    <source>
        <dbReference type="Proteomes" id="UP000828390"/>
    </source>
</evidence>
<proteinExistence type="predicted"/>
<evidence type="ECO:0000313" key="1">
    <source>
        <dbReference type="EMBL" id="KAH3785889.1"/>
    </source>
</evidence>
<comment type="caution">
    <text evidence="1">The sequence shown here is derived from an EMBL/GenBank/DDBJ whole genome shotgun (WGS) entry which is preliminary data.</text>
</comment>